<dbReference type="AlphaFoldDB" id="A0A923LMF7"/>
<keyword evidence="4 6" id="KW-1133">Transmembrane helix</keyword>
<dbReference type="GO" id="GO:0071111">
    <property type="term" value="F:cyclic-guanylate-specific phosphodiesterase activity"/>
    <property type="evidence" value="ECO:0007669"/>
    <property type="project" value="InterPro"/>
</dbReference>
<dbReference type="SMART" id="SM00052">
    <property type="entry name" value="EAL"/>
    <property type="match status" value="1"/>
</dbReference>
<evidence type="ECO:0000256" key="3">
    <source>
        <dbReference type="ARBA" id="ARBA00022692"/>
    </source>
</evidence>
<comment type="subcellular location">
    <subcellularLocation>
        <location evidence="1">Cell membrane</location>
        <topology evidence="1">Multi-pass membrane protein</topology>
    </subcellularLocation>
</comment>
<gene>
    <name evidence="9" type="ORF">H8S17_05020</name>
</gene>
<sequence length="729" mass="83792">MRTELLERLQKKKRYIIVPIMLLVVIILVVVSGTVYTRKLTITRMKESLRDQVQNQTTAMKDKIEGKMSLLGGLAVTITEQELTDYYAMIEKTGVFEKKTDFSEIAFITADARVYSNTGETWVLSDKKHFYSCMNGSYEIDKLKEHGRENDIGIFVPIRVNNRISGVLLGIYPQEKFQELFQETGAGISDVSYIIDFEEGLVVKTDAAEPWESIADQISKEQSGDISYSIDGEHRYGALEPIGMNNWYVLTVLREKVIYQKSSENMKIFSYMLSVILAAGIGITVYLVFTEHRQEKQAREEAEEMRYVLEHDDMTGVLTEGEFQNRVRQRLLDAEAKEYCIIYLDIFKFKLVNEMFGYEKGDRLLKVLARELDHLTAENDGLCGRISGDKFILFLPYDRTLLQVFSTRKEVMPRILPIEIYLHYGIYIIEKTQLPVAAMIDCAHIAQKTIKGNYDNYIAWYDEKLKQQIIREQEIINSMAQALADGEFTIYLQPQYHYRDRMIHGCEALVRWISPAKGIISPGDFIPLFERNGFIIKLDENVWEQACVLLQKWIKEGKEPLPISINVSRADLLRGNVSAKLKSLIRKYGLTTDLLHVEITESAYMDNPQKLILEINQLREEGFLVEMDDFGSGYSSLNMLKDLPINVLKTDLKFLDNKGIAERREQILDSVIKMAHEMGLTVVAEGVETKEQAEHLNGLDCEIMQGYYFAKPIPISEFEQLAYGTLEKT</sequence>
<dbReference type="InterPro" id="IPR033479">
    <property type="entry name" value="dCache_1"/>
</dbReference>
<evidence type="ECO:0000313" key="9">
    <source>
        <dbReference type="EMBL" id="MBC5713579.1"/>
    </source>
</evidence>
<dbReference type="Pfam" id="PF00563">
    <property type="entry name" value="EAL"/>
    <property type="match status" value="1"/>
</dbReference>
<keyword evidence="5 6" id="KW-0472">Membrane</keyword>
<dbReference type="CDD" id="cd01948">
    <property type="entry name" value="EAL"/>
    <property type="match status" value="1"/>
</dbReference>
<dbReference type="PANTHER" id="PTHR33121">
    <property type="entry name" value="CYCLIC DI-GMP PHOSPHODIESTERASE PDEF"/>
    <property type="match status" value="1"/>
</dbReference>
<dbReference type="Gene3D" id="3.30.450.20">
    <property type="entry name" value="PAS domain"/>
    <property type="match status" value="1"/>
</dbReference>
<dbReference type="PANTHER" id="PTHR33121:SF79">
    <property type="entry name" value="CYCLIC DI-GMP PHOSPHODIESTERASE PDED-RELATED"/>
    <property type="match status" value="1"/>
</dbReference>
<comment type="caution">
    <text evidence="9">The sequence shown here is derived from an EMBL/GenBank/DDBJ whole genome shotgun (WGS) entry which is preliminary data.</text>
</comment>
<evidence type="ECO:0000256" key="1">
    <source>
        <dbReference type="ARBA" id="ARBA00004651"/>
    </source>
</evidence>
<dbReference type="EMBL" id="JACOPH010000003">
    <property type="protein sequence ID" value="MBC5713579.1"/>
    <property type="molecule type" value="Genomic_DNA"/>
</dbReference>
<evidence type="ECO:0000256" key="5">
    <source>
        <dbReference type="ARBA" id="ARBA00023136"/>
    </source>
</evidence>
<dbReference type="RefSeq" id="WP_186866493.1">
    <property type="nucleotide sequence ID" value="NZ_JACOPH010000003.1"/>
</dbReference>
<evidence type="ECO:0000259" key="7">
    <source>
        <dbReference type="PROSITE" id="PS50883"/>
    </source>
</evidence>
<dbReference type="InterPro" id="IPR043128">
    <property type="entry name" value="Rev_trsase/Diguanyl_cyclase"/>
</dbReference>
<dbReference type="SUPFAM" id="SSF55073">
    <property type="entry name" value="Nucleotide cyclase"/>
    <property type="match status" value="1"/>
</dbReference>
<dbReference type="InterPro" id="IPR001633">
    <property type="entry name" value="EAL_dom"/>
</dbReference>
<dbReference type="Gene3D" id="3.30.70.270">
    <property type="match status" value="1"/>
</dbReference>
<reference evidence="9" key="1">
    <citation type="submission" date="2020-08" db="EMBL/GenBank/DDBJ databases">
        <title>Genome public.</title>
        <authorList>
            <person name="Liu C."/>
            <person name="Sun Q."/>
        </authorList>
    </citation>
    <scope>NUCLEOTIDE SEQUENCE</scope>
    <source>
        <strain evidence="9">BX1005</strain>
    </source>
</reference>
<dbReference type="Proteomes" id="UP000606720">
    <property type="component" value="Unassembled WGS sequence"/>
</dbReference>
<feature type="domain" description="EAL" evidence="7">
    <location>
        <begin position="472"/>
        <end position="726"/>
    </location>
</feature>
<dbReference type="SMART" id="SM00267">
    <property type="entry name" value="GGDEF"/>
    <property type="match status" value="1"/>
</dbReference>
<dbReference type="InterPro" id="IPR000160">
    <property type="entry name" value="GGDEF_dom"/>
</dbReference>
<proteinExistence type="predicted"/>
<evidence type="ECO:0000256" key="6">
    <source>
        <dbReference type="SAM" id="Phobius"/>
    </source>
</evidence>
<dbReference type="PROSITE" id="PS50887">
    <property type="entry name" value="GGDEF"/>
    <property type="match status" value="1"/>
</dbReference>
<evidence type="ECO:0000256" key="2">
    <source>
        <dbReference type="ARBA" id="ARBA00022475"/>
    </source>
</evidence>
<keyword evidence="2" id="KW-1003">Cell membrane</keyword>
<dbReference type="SUPFAM" id="SSF141868">
    <property type="entry name" value="EAL domain-like"/>
    <property type="match status" value="1"/>
</dbReference>
<dbReference type="Gene3D" id="3.20.20.450">
    <property type="entry name" value="EAL domain"/>
    <property type="match status" value="1"/>
</dbReference>
<evidence type="ECO:0000256" key="4">
    <source>
        <dbReference type="ARBA" id="ARBA00022989"/>
    </source>
</evidence>
<accession>A0A923LMF7</accession>
<feature type="domain" description="GGDEF" evidence="8">
    <location>
        <begin position="337"/>
        <end position="463"/>
    </location>
</feature>
<protein>
    <submittedName>
        <fullName evidence="9">EAL domain-containing protein</fullName>
    </submittedName>
</protein>
<evidence type="ECO:0000313" key="10">
    <source>
        <dbReference type="Proteomes" id="UP000606720"/>
    </source>
</evidence>
<dbReference type="Pfam" id="PF00990">
    <property type="entry name" value="GGDEF"/>
    <property type="match status" value="1"/>
</dbReference>
<keyword evidence="3 6" id="KW-0812">Transmembrane</keyword>
<feature type="transmembrane region" description="Helical" evidence="6">
    <location>
        <begin position="15"/>
        <end position="36"/>
    </location>
</feature>
<organism evidence="9 10">
    <name type="scientific">Roseburia zhanii</name>
    <dbReference type="NCBI Taxonomy" id="2763064"/>
    <lineage>
        <taxon>Bacteria</taxon>
        <taxon>Bacillati</taxon>
        <taxon>Bacillota</taxon>
        <taxon>Clostridia</taxon>
        <taxon>Lachnospirales</taxon>
        <taxon>Lachnospiraceae</taxon>
        <taxon>Roseburia</taxon>
    </lineage>
</organism>
<dbReference type="InterPro" id="IPR050706">
    <property type="entry name" value="Cyclic-di-GMP_PDE-like"/>
</dbReference>
<keyword evidence="10" id="KW-1185">Reference proteome</keyword>
<dbReference type="NCBIfam" id="TIGR00254">
    <property type="entry name" value="GGDEF"/>
    <property type="match status" value="1"/>
</dbReference>
<dbReference type="InterPro" id="IPR035919">
    <property type="entry name" value="EAL_sf"/>
</dbReference>
<dbReference type="Pfam" id="PF02743">
    <property type="entry name" value="dCache_1"/>
    <property type="match status" value="1"/>
</dbReference>
<dbReference type="PROSITE" id="PS50883">
    <property type="entry name" value="EAL"/>
    <property type="match status" value="1"/>
</dbReference>
<dbReference type="InterPro" id="IPR029787">
    <property type="entry name" value="Nucleotide_cyclase"/>
</dbReference>
<dbReference type="GO" id="GO:0005886">
    <property type="term" value="C:plasma membrane"/>
    <property type="evidence" value="ECO:0007669"/>
    <property type="project" value="UniProtKB-SubCell"/>
</dbReference>
<feature type="transmembrane region" description="Helical" evidence="6">
    <location>
        <begin position="268"/>
        <end position="289"/>
    </location>
</feature>
<name>A0A923LMF7_9FIRM</name>
<evidence type="ECO:0000259" key="8">
    <source>
        <dbReference type="PROSITE" id="PS50887"/>
    </source>
</evidence>